<proteinExistence type="inferred from homology"/>
<comment type="similarity">
    <text evidence="1">Belongs to the AB hydrolase superfamily. AB hydrolase 4 family.</text>
</comment>
<sequence>MSDRLTSRFAIENFEWLDPFEPSRLWVGGTLQTLSIKSLRPGLDIDTHQGCEPFEISGDQTPPDVMSGYYLPTLGRTNRPTTILLHGMGGHARSGYMRSMAERLIQAGYPVVLWNNRGAGSSARNCSRFHHPGYTDDLNHLVEFVQSERPQWTRHGLNAVAFSLGANVLLRYLAEKGSDSPITAAASVSAPLDMEVTSRNLRCGLNRMFDRYLLKKQRDELLREGAELSNDERAAIKKAGSVWELDDTFTAPHLGYEEAQQFYRENSAIYVLDKIRTQTLLFHASDDPVVDDEVFTGREWSAGGPLYPALAESGGHTGFLDRNGARWHERACVRFFDCMSERSS</sequence>
<evidence type="ECO:0000313" key="3">
    <source>
        <dbReference type="EMBL" id="QDT07045.1"/>
    </source>
</evidence>
<dbReference type="PANTHER" id="PTHR10794">
    <property type="entry name" value="ABHYDROLASE DOMAIN-CONTAINING PROTEIN"/>
    <property type="match status" value="1"/>
</dbReference>
<evidence type="ECO:0000313" key="4">
    <source>
        <dbReference type="Proteomes" id="UP000318538"/>
    </source>
</evidence>
<dbReference type="KEGG" id="rlc:K227x_54700"/>
<dbReference type="OrthoDB" id="332676at2"/>
<dbReference type="InterPro" id="IPR050960">
    <property type="entry name" value="AB_hydrolase_4_sf"/>
</dbReference>
<dbReference type="InterPro" id="IPR000073">
    <property type="entry name" value="AB_hydrolase_1"/>
</dbReference>
<reference evidence="3 4" key="1">
    <citation type="submission" date="2019-02" db="EMBL/GenBank/DDBJ databases">
        <title>Deep-cultivation of Planctomycetes and their phenomic and genomic characterization uncovers novel biology.</title>
        <authorList>
            <person name="Wiegand S."/>
            <person name="Jogler M."/>
            <person name="Boedeker C."/>
            <person name="Pinto D."/>
            <person name="Vollmers J."/>
            <person name="Rivas-Marin E."/>
            <person name="Kohn T."/>
            <person name="Peeters S.H."/>
            <person name="Heuer A."/>
            <person name="Rast P."/>
            <person name="Oberbeckmann S."/>
            <person name="Bunk B."/>
            <person name="Jeske O."/>
            <person name="Meyerdierks A."/>
            <person name="Storesund J.E."/>
            <person name="Kallscheuer N."/>
            <person name="Luecker S."/>
            <person name="Lage O.M."/>
            <person name="Pohl T."/>
            <person name="Merkel B.J."/>
            <person name="Hornburger P."/>
            <person name="Mueller R.-W."/>
            <person name="Bruemmer F."/>
            <person name="Labrenz M."/>
            <person name="Spormann A.M."/>
            <person name="Op den Camp H."/>
            <person name="Overmann J."/>
            <person name="Amann R."/>
            <person name="Jetten M.S.M."/>
            <person name="Mascher T."/>
            <person name="Medema M.H."/>
            <person name="Devos D.P."/>
            <person name="Kaster A.-K."/>
            <person name="Ovreas L."/>
            <person name="Rohde M."/>
            <person name="Galperin M.Y."/>
            <person name="Jogler C."/>
        </authorList>
    </citation>
    <scope>NUCLEOTIDE SEQUENCE [LARGE SCALE GENOMIC DNA]</scope>
    <source>
        <strain evidence="3 4">K22_7</strain>
    </source>
</reference>
<dbReference type="InterPro" id="IPR029058">
    <property type="entry name" value="AB_hydrolase_fold"/>
</dbReference>
<dbReference type="Proteomes" id="UP000318538">
    <property type="component" value="Chromosome"/>
</dbReference>
<dbReference type="GO" id="GO:0034338">
    <property type="term" value="F:short-chain carboxylesterase activity"/>
    <property type="evidence" value="ECO:0007669"/>
    <property type="project" value="TreeGrafter"/>
</dbReference>
<dbReference type="Gene3D" id="3.40.50.1820">
    <property type="entry name" value="alpha/beta hydrolase"/>
    <property type="match status" value="1"/>
</dbReference>
<evidence type="ECO:0000259" key="2">
    <source>
        <dbReference type="Pfam" id="PF00561"/>
    </source>
</evidence>
<dbReference type="RefSeq" id="WP_145174519.1">
    <property type="nucleotide sequence ID" value="NZ_CP036525.1"/>
</dbReference>
<dbReference type="AlphaFoldDB" id="A0A517NIT2"/>
<gene>
    <name evidence="3" type="ORF">K227x_54700</name>
</gene>
<dbReference type="EMBL" id="CP036525">
    <property type="protein sequence ID" value="QDT07045.1"/>
    <property type="molecule type" value="Genomic_DNA"/>
</dbReference>
<keyword evidence="3" id="KW-0378">Hydrolase</keyword>
<dbReference type="Pfam" id="PF00561">
    <property type="entry name" value="Abhydrolase_1"/>
    <property type="match status" value="1"/>
</dbReference>
<accession>A0A517NIT2</accession>
<organism evidence="3 4">
    <name type="scientific">Rubripirellula lacrimiformis</name>
    <dbReference type="NCBI Taxonomy" id="1930273"/>
    <lineage>
        <taxon>Bacteria</taxon>
        <taxon>Pseudomonadati</taxon>
        <taxon>Planctomycetota</taxon>
        <taxon>Planctomycetia</taxon>
        <taxon>Pirellulales</taxon>
        <taxon>Pirellulaceae</taxon>
        <taxon>Rubripirellula</taxon>
    </lineage>
</organism>
<evidence type="ECO:0000256" key="1">
    <source>
        <dbReference type="ARBA" id="ARBA00010884"/>
    </source>
</evidence>
<feature type="domain" description="AB hydrolase-1" evidence="2">
    <location>
        <begin position="83"/>
        <end position="293"/>
    </location>
</feature>
<dbReference type="GO" id="GO:0047372">
    <property type="term" value="F:monoacylglycerol lipase activity"/>
    <property type="evidence" value="ECO:0007669"/>
    <property type="project" value="TreeGrafter"/>
</dbReference>
<dbReference type="PANTHER" id="PTHR10794:SF94">
    <property type="entry name" value="ESTERASE YHET-RELATED"/>
    <property type="match status" value="1"/>
</dbReference>
<protein>
    <submittedName>
        <fullName evidence="3">Putative hydrolase</fullName>
    </submittedName>
</protein>
<keyword evidence="4" id="KW-1185">Reference proteome</keyword>
<dbReference type="SUPFAM" id="SSF53474">
    <property type="entry name" value="alpha/beta-Hydrolases"/>
    <property type="match status" value="1"/>
</dbReference>
<name>A0A517NIT2_9BACT</name>